<dbReference type="SMART" id="SM00490">
    <property type="entry name" value="HELICc"/>
    <property type="match status" value="1"/>
</dbReference>
<dbReference type="InterPro" id="IPR027417">
    <property type="entry name" value="P-loop_NTPase"/>
</dbReference>
<proteinExistence type="predicted"/>
<dbReference type="OrthoDB" id="10265785at2759"/>
<dbReference type="PANTHER" id="PTHR47958">
    <property type="entry name" value="ATP-DEPENDENT RNA HELICASE DBP3"/>
    <property type="match status" value="1"/>
</dbReference>
<dbReference type="EC" id="3.6.4.13" evidence="1"/>
<dbReference type="CDD" id="cd18787">
    <property type="entry name" value="SF2_C_DEAD"/>
    <property type="match status" value="1"/>
</dbReference>
<dbReference type="PROSITE" id="PS51192">
    <property type="entry name" value="HELICASE_ATP_BIND_1"/>
    <property type="match status" value="1"/>
</dbReference>
<evidence type="ECO:0000313" key="9">
    <source>
        <dbReference type="EMBL" id="GAV08075.1"/>
    </source>
</evidence>
<keyword evidence="10" id="KW-1185">Reference proteome</keyword>
<evidence type="ECO:0000259" key="7">
    <source>
        <dbReference type="PROSITE" id="PS51192"/>
    </source>
</evidence>
<dbReference type="InterPro" id="IPR001650">
    <property type="entry name" value="Helicase_C-like"/>
</dbReference>
<reference evidence="9 10" key="1">
    <citation type="journal article" date="2016" name="Nat. Commun.">
        <title>Extremotolerant tardigrade genome and improved radiotolerance of human cultured cells by tardigrade-unique protein.</title>
        <authorList>
            <person name="Hashimoto T."/>
            <person name="Horikawa D.D."/>
            <person name="Saito Y."/>
            <person name="Kuwahara H."/>
            <person name="Kozuka-Hata H."/>
            <person name="Shin-I T."/>
            <person name="Minakuchi Y."/>
            <person name="Ohishi K."/>
            <person name="Motoyama A."/>
            <person name="Aizu T."/>
            <person name="Enomoto A."/>
            <person name="Kondo K."/>
            <person name="Tanaka S."/>
            <person name="Hara Y."/>
            <person name="Koshikawa S."/>
            <person name="Sagara H."/>
            <person name="Miura T."/>
            <person name="Yokobori S."/>
            <person name="Miyagawa K."/>
            <person name="Suzuki Y."/>
            <person name="Kubo T."/>
            <person name="Oyama M."/>
            <person name="Kohara Y."/>
            <person name="Fujiyama A."/>
            <person name="Arakawa K."/>
            <person name="Katayama T."/>
            <person name="Toyoda A."/>
            <person name="Kunieda T."/>
        </authorList>
    </citation>
    <scope>NUCLEOTIDE SEQUENCE [LARGE SCALE GENOMIC DNA]</scope>
    <source>
        <strain evidence="9 10">YOKOZUNA-1</strain>
    </source>
</reference>
<dbReference type="Pfam" id="PF00270">
    <property type="entry name" value="DEAD"/>
    <property type="match status" value="1"/>
</dbReference>
<organism evidence="9 10">
    <name type="scientific">Ramazzottius varieornatus</name>
    <name type="common">Water bear</name>
    <name type="synonym">Tardigrade</name>
    <dbReference type="NCBI Taxonomy" id="947166"/>
    <lineage>
        <taxon>Eukaryota</taxon>
        <taxon>Metazoa</taxon>
        <taxon>Ecdysozoa</taxon>
        <taxon>Tardigrada</taxon>
        <taxon>Eutardigrada</taxon>
        <taxon>Parachela</taxon>
        <taxon>Hypsibioidea</taxon>
        <taxon>Ramazzottiidae</taxon>
        <taxon>Ramazzottius</taxon>
    </lineage>
</organism>
<dbReference type="SMART" id="SM00487">
    <property type="entry name" value="DEXDc"/>
    <property type="match status" value="1"/>
</dbReference>
<gene>
    <name evidence="9" type="primary">RvY_17821</name>
    <name evidence="9" type="synonym">RvY_17821.1</name>
    <name evidence="9" type="ORF">RvY_17821-1</name>
</gene>
<sequence>MSASRPRFDEAATRMLGQTLWAAAGATKPEPRPPSAPAPDHSPQQFLQAVKEVANNSEMSPAPLASPAIREGDTRPFSSANSPGKETDGRPREAEALAKLLQQAKLQAVDASRLQINEQTNRLIHPKTTWAELKVPGPIERGLIMSGFDTPTLIQSVALDFLFKGKNLIAQSQSGTGKTISFVIGILKQINADLNHPQALVLEPTYELAQQTAMVIRNIVNDSVDVTVIEAVRGSRPAPGSKPREHIIVGTPGTVLDWATKFKYFDPKLIKIFILDEADVMIAEESHQDQSVRIYKMMDQGNTQTALFSATYNPKVMEFAKKIIKEPELITVKTEELSLENIHQYFVTVNNDDDKLKSLRALYGAITVDNAIVFCRSKEMAHRIYDTLKVDGHPMGILAGDMDIQDRSEAIARFRKGQDRLLITTNVSARGIDVLSINMVVNFDLPMRTNWLPDYETYIHRIGRTGRFGRGGLAINFVKDKKDYETIKAFQNHFSTIFLLIYILLSDHLIELANLTLQNEKSSLWILRTLTG</sequence>
<evidence type="ECO:0000256" key="3">
    <source>
        <dbReference type="ARBA" id="ARBA00022801"/>
    </source>
</evidence>
<keyword evidence="5" id="KW-0067">ATP-binding</keyword>
<dbReference type="Pfam" id="PF00271">
    <property type="entry name" value="Helicase_C"/>
    <property type="match status" value="1"/>
</dbReference>
<evidence type="ECO:0000256" key="4">
    <source>
        <dbReference type="ARBA" id="ARBA00022806"/>
    </source>
</evidence>
<keyword evidence="2" id="KW-0547">Nucleotide-binding</keyword>
<name>A0A1D1W3I8_RAMVA</name>
<evidence type="ECO:0000256" key="1">
    <source>
        <dbReference type="ARBA" id="ARBA00012552"/>
    </source>
</evidence>
<dbReference type="GO" id="GO:0003724">
    <property type="term" value="F:RNA helicase activity"/>
    <property type="evidence" value="ECO:0007669"/>
    <property type="project" value="UniProtKB-EC"/>
</dbReference>
<feature type="domain" description="Helicase ATP-binding" evidence="7">
    <location>
        <begin position="159"/>
        <end position="330"/>
    </location>
</feature>
<dbReference type="GO" id="GO:0005524">
    <property type="term" value="F:ATP binding"/>
    <property type="evidence" value="ECO:0007669"/>
    <property type="project" value="UniProtKB-KW"/>
</dbReference>
<comment type="caution">
    <text evidence="9">The sequence shown here is derived from an EMBL/GenBank/DDBJ whole genome shotgun (WGS) entry which is preliminary data.</text>
</comment>
<dbReference type="STRING" id="947166.A0A1D1W3I8"/>
<dbReference type="Proteomes" id="UP000186922">
    <property type="component" value="Unassembled WGS sequence"/>
</dbReference>
<keyword evidence="3" id="KW-0378">Hydrolase</keyword>
<dbReference type="PROSITE" id="PS51194">
    <property type="entry name" value="HELICASE_CTER"/>
    <property type="match status" value="1"/>
</dbReference>
<evidence type="ECO:0000256" key="2">
    <source>
        <dbReference type="ARBA" id="ARBA00022741"/>
    </source>
</evidence>
<evidence type="ECO:0000313" key="10">
    <source>
        <dbReference type="Proteomes" id="UP000186922"/>
    </source>
</evidence>
<dbReference type="EMBL" id="BDGG01000016">
    <property type="protein sequence ID" value="GAV08075.1"/>
    <property type="molecule type" value="Genomic_DNA"/>
</dbReference>
<dbReference type="GO" id="GO:0016787">
    <property type="term" value="F:hydrolase activity"/>
    <property type="evidence" value="ECO:0007669"/>
    <property type="project" value="UniProtKB-KW"/>
</dbReference>
<evidence type="ECO:0000259" key="8">
    <source>
        <dbReference type="PROSITE" id="PS51194"/>
    </source>
</evidence>
<dbReference type="AlphaFoldDB" id="A0A1D1W3I8"/>
<evidence type="ECO:0000256" key="6">
    <source>
        <dbReference type="SAM" id="MobiDB-lite"/>
    </source>
</evidence>
<evidence type="ECO:0000256" key="5">
    <source>
        <dbReference type="ARBA" id="ARBA00022840"/>
    </source>
</evidence>
<dbReference type="Gene3D" id="3.40.50.300">
    <property type="entry name" value="P-loop containing nucleotide triphosphate hydrolases"/>
    <property type="match status" value="2"/>
</dbReference>
<protein>
    <recommendedName>
        <fullName evidence="1">RNA helicase</fullName>
        <ecNumber evidence="1">3.6.4.13</ecNumber>
    </recommendedName>
</protein>
<dbReference type="InterPro" id="IPR011545">
    <property type="entry name" value="DEAD/DEAH_box_helicase_dom"/>
</dbReference>
<accession>A0A1D1W3I8</accession>
<dbReference type="InterPro" id="IPR014001">
    <property type="entry name" value="Helicase_ATP-bd"/>
</dbReference>
<feature type="region of interest" description="Disordered" evidence="6">
    <location>
        <begin position="1"/>
        <end position="92"/>
    </location>
</feature>
<dbReference type="SUPFAM" id="SSF52540">
    <property type="entry name" value="P-loop containing nucleoside triphosphate hydrolases"/>
    <property type="match status" value="1"/>
</dbReference>
<feature type="compositionally biased region" description="Basic and acidic residues" evidence="6">
    <location>
        <begin position="1"/>
        <end position="12"/>
    </location>
</feature>
<keyword evidence="4" id="KW-0347">Helicase</keyword>
<dbReference type="GO" id="GO:0003676">
    <property type="term" value="F:nucleic acid binding"/>
    <property type="evidence" value="ECO:0007669"/>
    <property type="project" value="InterPro"/>
</dbReference>
<feature type="domain" description="Helicase C-terminal" evidence="8">
    <location>
        <begin position="358"/>
        <end position="505"/>
    </location>
</feature>